<keyword evidence="1" id="KW-0472">Membrane</keyword>
<evidence type="ECO:0000256" key="1">
    <source>
        <dbReference type="SAM" id="Phobius"/>
    </source>
</evidence>
<protein>
    <submittedName>
        <fullName evidence="2">Uncharacterized protein</fullName>
    </submittedName>
</protein>
<evidence type="ECO:0000313" key="3">
    <source>
        <dbReference type="Proteomes" id="UP001054837"/>
    </source>
</evidence>
<dbReference type="EMBL" id="BPLQ01011328">
    <property type="protein sequence ID" value="GIY57365.1"/>
    <property type="molecule type" value="Genomic_DNA"/>
</dbReference>
<dbReference type="AlphaFoldDB" id="A0AAV4UI41"/>
<organism evidence="2 3">
    <name type="scientific">Caerostris darwini</name>
    <dbReference type="NCBI Taxonomy" id="1538125"/>
    <lineage>
        <taxon>Eukaryota</taxon>
        <taxon>Metazoa</taxon>
        <taxon>Ecdysozoa</taxon>
        <taxon>Arthropoda</taxon>
        <taxon>Chelicerata</taxon>
        <taxon>Arachnida</taxon>
        <taxon>Araneae</taxon>
        <taxon>Araneomorphae</taxon>
        <taxon>Entelegynae</taxon>
        <taxon>Araneoidea</taxon>
        <taxon>Araneidae</taxon>
        <taxon>Caerostris</taxon>
    </lineage>
</organism>
<sequence>MNRPIFLRFVWPNIRIVFSVAAAFLTLLNLPPRRTQRMNKIIVGNKGNGPLFPIVLLFMVRDRIRYRTAVSRISHNQIVCFVTVEEGIKFALLHSGELKFSRMFAFSAWK</sequence>
<name>A0AAV4UI41_9ARAC</name>
<accession>A0AAV4UI41</accession>
<dbReference type="Proteomes" id="UP001054837">
    <property type="component" value="Unassembled WGS sequence"/>
</dbReference>
<comment type="caution">
    <text evidence="2">The sequence shown here is derived from an EMBL/GenBank/DDBJ whole genome shotgun (WGS) entry which is preliminary data.</text>
</comment>
<evidence type="ECO:0000313" key="2">
    <source>
        <dbReference type="EMBL" id="GIY57365.1"/>
    </source>
</evidence>
<proteinExistence type="predicted"/>
<keyword evidence="1" id="KW-0812">Transmembrane</keyword>
<keyword evidence="3" id="KW-1185">Reference proteome</keyword>
<gene>
    <name evidence="2" type="ORF">CDAR_49911</name>
</gene>
<reference evidence="2 3" key="1">
    <citation type="submission" date="2021-06" db="EMBL/GenBank/DDBJ databases">
        <title>Caerostris darwini draft genome.</title>
        <authorList>
            <person name="Kono N."/>
            <person name="Arakawa K."/>
        </authorList>
    </citation>
    <scope>NUCLEOTIDE SEQUENCE [LARGE SCALE GENOMIC DNA]</scope>
</reference>
<feature type="transmembrane region" description="Helical" evidence="1">
    <location>
        <begin position="12"/>
        <end position="30"/>
    </location>
</feature>
<keyword evidence="1" id="KW-1133">Transmembrane helix</keyword>